<dbReference type="RefSeq" id="XP_055886664.1">
    <property type="nucleotide sequence ID" value="XM_056030689.1"/>
</dbReference>
<evidence type="ECO:0000313" key="10">
    <source>
        <dbReference type="RefSeq" id="XP_055886664.1"/>
    </source>
</evidence>
<evidence type="ECO:0000256" key="4">
    <source>
        <dbReference type="SAM" id="Phobius"/>
    </source>
</evidence>
<dbReference type="GO" id="GO:0005783">
    <property type="term" value="C:endoplasmic reticulum"/>
    <property type="evidence" value="ECO:0007669"/>
    <property type="project" value="TreeGrafter"/>
</dbReference>
<dbReference type="GO" id="GO:0005739">
    <property type="term" value="C:mitochondrion"/>
    <property type="evidence" value="ECO:0007669"/>
    <property type="project" value="TreeGrafter"/>
</dbReference>
<name>A0A9W3AHJ0_BIOGL</name>
<evidence type="ECO:0000256" key="3">
    <source>
        <dbReference type="ARBA" id="ARBA00023315"/>
    </source>
</evidence>
<dbReference type="SMART" id="SM00563">
    <property type="entry name" value="PlsC"/>
    <property type="match status" value="1"/>
</dbReference>
<gene>
    <name evidence="7 8 9 10" type="primary">LOC106071784</name>
</gene>
<feature type="transmembrane region" description="Helical" evidence="4">
    <location>
        <begin position="353"/>
        <end position="371"/>
    </location>
</feature>
<accession>A0A9W3AHJ0</accession>
<proteinExistence type="inferred from homology"/>
<dbReference type="OrthoDB" id="189226at2759"/>
<dbReference type="PANTHER" id="PTHR10983">
    <property type="entry name" value="1-ACYLGLYCEROL-3-PHOSPHATE ACYLTRANSFERASE-RELATED"/>
    <property type="match status" value="1"/>
</dbReference>
<dbReference type="InterPro" id="IPR002123">
    <property type="entry name" value="Plipid/glycerol_acylTrfase"/>
</dbReference>
<dbReference type="Pfam" id="PF01553">
    <property type="entry name" value="Acyltransferase"/>
    <property type="match status" value="1"/>
</dbReference>
<dbReference type="SUPFAM" id="SSF69593">
    <property type="entry name" value="Glycerol-3-phosphate (1)-acyltransferase"/>
    <property type="match status" value="1"/>
</dbReference>
<evidence type="ECO:0000313" key="6">
    <source>
        <dbReference type="Proteomes" id="UP001165740"/>
    </source>
</evidence>
<feature type="transmembrane region" description="Helical" evidence="4">
    <location>
        <begin position="325"/>
        <end position="347"/>
    </location>
</feature>
<evidence type="ECO:0000313" key="7">
    <source>
        <dbReference type="RefSeq" id="XP_013087407.2"/>
    </source>
</evidence>
<keyword evidence="6" id="KW-1185">Reference proteome</keyword>
<dbReference type="GO" id="GO:0016746">
    <property type="term" value="F:acyltransferase activity"/>
    <property type="evidence" value="ECO:0007669"/>
    <property type="project" value="UniProtKB-KW"/>
</dbReference>
<dbReference type="PANTHER" id="PTHR10983:SF73">
    <property type="entry name" value="1-ACYL-SN-GLYCEROL-3-PHOSPHATE ACYLTRANSFERASE EPSILON"/>
    <property type="match status" value="1"/>
</dbReference>
<evidence type="ECO:0000256" key="1">
    <source>
        <dbReference type="ARBA" id="ARBA00008655"/>
    </source>
</evidence>
<organism evidence="6 10">
    <name type="scientific">Biomphalaria glabrata</name>
    <name type="common">Bloodfluke planorb</name>
    <name type="synonym">Freshwater snail</name>
    <dbReference type="NCBI Taxonomy" id="6526"/>
    <lineage>
        <taxon>Eukaryota</taxon>
        <taxon>Metazoa</taxon>
        <taxon>Spiralia</taxon>
        <taxon>Lophotrochozoa</taxon>
        <taxon>Mollusca</taxon>
        <taxon>Gastropoda</taxon>
        <taxon>Heterobranchia</taxon>
        <taxon>Euthyneura</taxon>
        <taxon>Panpulmonata</taxon>
        <taxon>Hygrophila</taxon>
        <taxon>Lymnaeoidea</taxon>
        <taxon>Planorbidae</taxon>
        <taxon>Biomphalaria</taxon>
    </lineage>
</organism>
<dbReference type="GO" id="GO:0036149">
    <property type="term" value="P:phosphatidylinositol acyl-chain remodeling"/>
    <property type="evidence" value="ECO:0007669"/>
    <property type="project" value="TreeGrafter"/>
</dbReference>
<protein>
    <submittedName>
        <fullName evidence="7 8">1-acyl-sn-glycerol-3-phosphate acyltransferase epsilon-like isoform X1</fullName>
    </submittedName>
</protein>
<dbReference type="RefSeq" id="XP_055886663.1">
    <property type="nucleotide sequence ID" value="XM_056030688.1"/>
</dbReference>
<dbReference type="GeneID" id="106071784"/>
<evidence type="ECO:0000259" key="5">
    <source>
        <dbReference type="SMART" id="SM00563"/>
    </source>
</evidence>
<evidence type="ECO:0000256" key="2">
    <source>
        <dbReference type="ARBA" id="ARBA00022679"/>
    </source>
</evidence>
<feature type="domain" description="Phospholipid/glycerol acyltransferase" evidence="5">
    <location>
        <begin position="95"/>
        <end position="220"/>
    </location>
</feature>
<dbReference type="Proteomes" id="UP001165740">
    <property type="component" value="Chromosome 5"/>
</dbReference>
<dbReference type="InterPro" id="IPR032098">
    <property type="entry name" value="Acyltransf_C"/>
</dbReference>
<evidence type="ECO:0000313" key="9">
    <source>
        <dbReference type="RefSeq" id="XP_055886663.1"/>
    </source>
</evidence>
<sequence length="372" mass="42718">MGKKMLSAIILMVNLKWIVPTAFMLGAAPAYITVWGSWRIISAIFPKWVYVKGDDFLFSTYHRNLMFFFEVLTGVELIFYGDLKALQELPSGENCIYMSNHQTTMDWVIASCIALRRGSLGRVRYVLKDGLKFLPFYGFYLGMHGSLFVKRAKKFNRAKAEKQLTRDATDQKPMWLVIFPEGTRFNPEHHETIKLSKNFAIEQGLEPLENVLFPRVGAMQVCVDHLRTTVDSVFDITLAYGNSYNFSEKKHREAPPMQDFLMGLSPQVHIHVSRIPIDEVPVEAEKLKQWLYLRYQMKDRLLHEFYSAESEKEARFPCMRVTKALSLPALLPSVLLWSGTFAAVNAFHKGQQIYWTVGLGIASIGLVWMGIR</sequence>
<dbReference type="OMA" id="HRSTVDW"/>
<evidence type="ECO:0000313" key="8">
    <source>
        <dbReference type="RefSeq" id="XP_013087409.2"/>
    </source>
</evidence>
<dbReference type="AlphaFoldDB" id="A0A9W3AHJ0"/>
<keyword evidence="4" id="KW-0812">Transmembrane</keyword>
<keyword evidence="4" id="KW-0472">Membrane</keyword>
<keyword evidence="2" id="KW-0808">Transferase</keyword>
<comment type="similarity">
    <text evidence="1">Belongs to the 1-acyl-sn-glycerol-3-phosphate acyltransferase family.</text>
</comment>
<dbReference type="CDD" id="cd07990">
    <property type="entry name" value="LPLAT_LCLAT1-like"/>
    <property type="match status" value="1"/>
</dbReference>
<feature type="transmembrane region" description="Helical" evidence="4">
    <location>
        <begin position="21"/>
        <end position="41"/>
    </location>
</feature>
<keyword evidence="3" id="KW-0012">Acyltransferase</keyword>
<dbReference type="RefSeq" id="XP_013087409.2">
    <property type="nucleotide sequence ID" value="XM_013231955.2"/>
</dbReference>
<reference evidence="7 8" key="1">
    <citation type="submission" date="2025-04" db="UniProtKB">
        <authorList>
            <consortium name="RefSeq"/>
        </authorList>
    </citation>
    <scope>IDENTIFICATION</scope>
</reference>
<dbReference type="Pfam" id="PF16076">
    <property type="entry name" value="Acyltransf_C"/>
    <property type="match status" value="1"/>
</dbReference>
<keyword evidence="4" id="KW-1133">Transmembrane helix</keyword>
<dbReference type="RefSeq" id="XP_013087407.2">
    <property type="nucleotide sequence ID" value="XM_013231953.2"/>
</dbReference>